<dbReference type="AlphaFoldDB" id="A0A4V4HG46"/>
<dbReference type="EMBL" id="ML179156">
    <property type="protein sequence ID" value="THU97395.1"/>
    <property type="molecule type" value="Genomic_DNA"/>
</dbReference>
<dbReference type="OrthoDB" id="10261782at2759"/>
<dbReference type="Proteomes" id="UP000297245">
    <property type="component" value="Unassembled WGS sequence"/>
</dbReference>
<keyword evidence="1" id="KW-0812">Transmembrane</keyword>
<feature type="transmembrane region" description="Helical" evidence="1">
    <location>
        <begin position="45"/>
        <end position="65"/>
    </location>
</feature>
<dbReference type="PANTHER" id="PTHR35204:SF1">
    <property type="entry name" value="ENTEROTOXIN"/>
    <property type="match status" value="1"/>
</dbReference>
<evidence type="ECO:0000313" key="2">
    <source>
        <dbReference type="EMBL" id="THU97395.1"/>
    </source>
</evidence>
<keyword evidence="1" id="KW-1133">Transmembrane helix</keyword>
<reference evidence="2 3" key="1">
    <citation type="journal article" date="2019" name="Nat. Ecol. Evol.">
        <title>Megaphylogeny resolves global patterns of mushroom evolution.</title>
        <authorList>
            <person name="Varga T."/>
            <person name="Krizsan K."/>
            <person name="Foldi C."/>
            <person name="Dima B."/>
            <person name="Sanchez-Garcia M."/>
            <person name="Sanchez-Ramirez S."/>
            <person name="Szollosi G.J."/>
            <person name="Szarkandi J.G."/>
            <person name="Papp V."/>
            <person name="Albert L."/>
            <person name="Andreopoulos W."/>
            <person name="Angelini C."/>
            <person name="Antonin V."/>
            <person name="Barry K.W."/>
            <person name="Bougher N.L."/>
            <person name="Buchanan P."/>
            <person name="Buyck B."/>
            <person name="Bense V."/>
            <person name="Catcheside P."/>
            <person name="Chovatia M."/>
            <person name="Cooper J."/>
            <person name="Damon W."/>
            <person name="Desjardin D."/>
            <person name="Finy P."/>
            <person name="Geml J."/>
            <person name="Haridas S."/>
            <person name="Hughes K."/>
            <person name="Justo A."/>
            <person name="Karasinski D."/>
            <person name="Kautmanova I."/>
            <person name="Kiss B."/>
            <person name="Kocsube S."/>
            <person name="Kotiranta H."/>
            <person name="LaButti K.M."/>
            <person name="Lechner B.E."/>
            <person name="Liimatainen K."/>
            <person name="Lipzen A."/>
            <person name="Lukacs Z."/>
            <person name="Mihaltcheva S."/>
            <person name="Morgado L.N."/>
            <person name="Niskanen T."/>
            <person name="Noordeloos M.E."/>
            <person name="Ohm R.A."/>
            <person name="Ortiz-Santana B."/>
            <person name="Ovrebo C."/>
            <person name="Racz N."/>
            <person name="Riley R."/>
            <person name="Savchenko A."/>
            <person name="Shiryaev A."/>
            <person name="Soop K."/>
            <person name="Spirin V."/>
            <person name="Szebenyi C."/>
            <person name="Tomsovsky M."/>
            <person name="Tulloss R.E."/>
            <person name="Uehling J."/>
            <person name="Grigoriev I.V."/>
            <person name="Vagvolgyi C."/>
            <person name="Papp T."/>
            <person name="Martin F.M."/>
            <person name="Miettinen O."/>
            <person name="Hibbett D.S."/>
            <person name="Nagy L.G."/>
        </authorList>
    </citation>
    <scope>NUCLEOTIDE SEQUENCE [LARGE SCALE GENOMIC DNA]</scope>
    <source>
        <strain evidence="2 3">CBS 962.96</strain>
    </source>
</reference>
<gene>
    <name evidence="2" type="ORF">K435DRAFT_796522</name>
</gene>
<dbReference type="InterPro" id="IPR038921">
    <property type="entry name" value="YOR389W-like"/>
</dbReference>
<sequence length="687" mass="77195">MSLLPTTSFRIILGLFIAIIVSFFALSAFPALSSTSSRTTQISRWLTPLSPFISFLSFLLSSPSLSTNLDFLSPSPESDSLWNLTTRPPYTTDNLIFNTASSLLQHWPNARYRNGHSIVPGRIPLGTVFYHGRSSPEMIESSMAGRKIKILPGTQEWVATDPEHSLLFCGIQGGADASSTMNDTASKSNDPLRDSDGSKSDCWFITLVTTRELRVLYFDGSSAAKMFGGSMDSQDVFAYRKELESGNVSSDSWDDPERIFGEVERLRRLCQWVEEKGLGIDGFVRMEMDFEVMLCDMSSGMEVVSFSNLAHSANPKSISMSMPEEIEAATSDSNPRVTIRNFELVHSASQHNAFPGEMKVRLDLDGFVSFYDRSLVKTSFEDDGVHEEGKTLRTSADRWKHRVKDVSKEDMMRVIERMEEVLLNMRKGRRHGGSGIDWDLLMQVLIKRYASRLEVLRYVLEASGNEPGARRRTDDERLQTMFDQLDVALRPFILADVNPKVPNPSSSPSYSSSSSSLDWASPIYRLCSATHTFHLHSPQVTGKMSKSEKTLLRAVEGTNREICRVLVGIWAQGIENGLGLEKMYHIPKAGKHQMKLLKMRWRRDLSNLMSWLDWSAWEKCASPCGSEEICYMPTWPYFAGNGGPPPGPARGPNGLITAEDESLNNIEESDWERPKPMCIRKIAPYKF</sequence>
<accession>A0A4V4HG46</accession>
<evidence type="ECO:0000256" key="1">
    <source>
        <dbReference type="SAM" id="Phobius"/>
    </source>
</evidence>
<keyword evidence="3" id="KW-1185">Reference proteome</keyword>
<feature type="transmembrane region" description="Helical" evidence="1">
    <location>
        <begin position="12"/>
        <end position="33"/>
    </location>
</feature>
<protein>
    <submittedName>
        <fullName evidence="2">Uncharacterized protein</fullName>
    </submittedName>
</protein>
<dbReference type="PANTHER" id="PTHR35204">
    <property type="entry name" value="YALI0A21131P"/>
    <property type="match status" value="1"/>
</dbReference>
<proteinExistence type="predicted"/>
<evidence type="ECO:0000313" key="3">
    <source>
        <dbReference type="Proteomes" id="UP000297245"/>
    </source>
</evidence>
<name>A0A4V4HG46_DENBC</name>
<keyword evidence="1" id="KW-0472">Membrane</keyword>
<organism evidence="2 3">
    <name type="scientific">Dendrothele bispora (strain CBS 962.96)</name>
    <dbReference type="NCBI Taxonomy" id="1314807"/>
    <lineage>
        <taxon>Eukaryota</taxon>
        <taxon>Fungi</taxon>
        <taxon>Dikarya</taxon>
        <taxon>Basidiomycota</taxon>
        <taxon>Agaricomycotina</taxon>
        <taxon>Agaricomycetes</taxon>
        <taxon>Agaricomycetidae</taxon>
        <taxon>Agaricales</taxon>
        <taxon>Agaricales incertae sedis</taxon>
        <taxon>Dendrothele</taxon>
    </lineage>
</organism>